<evidence type="ECO:0000256" key="3">
    <source>
        <dbReference type="ARBA" id="ARBA00022448"/>
    </source>
</evidence>
<dbReference type="AlphaFoldDB" id="A0A8S1MVG9"/>
<comment type="subcellular location">
    <subcellularLocation>
        <location evidence="1">Membrane</location>
        <topology evidence="1">Multi-pass membrane protein</topology>
    </subcellularLocation>
</comment>
<dbReference type="PANTHER" id="PTHR11629:SF63">
    <property type="entry name" value="V-TYPE PROTON ATPASE SUBUNIT A"/>
    <property type="match status" value="1"/>
</dbReference>
<keyword evidence="3 8" id="KW-0813">Transport</keyword>
<evidence type="ECO:0000256" key="6">
    <source>
        <dbReference type="ARBA" id="ARBA00023065"/>
    </source>
</evidence>
<gene>
    <name evidence="9" type="ORF">PSON_ATCC_30995.1.T0460123</name>
</gene>
<name>A0A8S1MVG9_9CILI</name>
<organism evidence="9 10">
    <name type="scientific">Paramecium sonneborni</name>
    <dbReference type="NCBI Taxonomy" id="65129"/>
    <lineage>
        <taxon>Eukaryota</taxon>
        <taxon>Sar</taxon>
        <taxon>Alveolata</taxon>
        <taxon>Ciliophora</taxon>
        <taxon>Intramacronucleata</taxon>
        <taxon>Oligohymenophorea</taxon>
        <taxon>Peniculida</taxon>
        <taxon>Parameciidae</taxon>
        <taxon>Paramecium</taxon>
    </lineage>
</organism>
<sequence length="184" mass="21153">MILTCQVDGQMASNILHNCSYHFGLARRFVVQFFVQIEKPSISVNSNELITEILINCNSQQYSLDVSFEILQKGYKIYRKKKNIIRKSSDLLIKGSKVIEQQIQNILDETQQQKLLLQTNDQYKLSSDKKFTELIVHETIETIEFILGVISNKGSYLSLWGLSLADSELADMFYCLILQSSMID</sequence>
<dbReference type="GO" id="GO:0033179">
    <property type="term" value="C:proton-transporting V-type ATPase, V0 domain"/>
    <property type="evidence" value="ECO:0007669"/>
    <property type="project" value="InterPro"/>
</dbReference>
<evidence type="ECO:0000256" key="4">
    <source>
        <dbReference type="ARBA" id="ARBA00022692"/>
    </source>
</evidence>
<reference evidence="9" key="1">
    <citation type="submission" date="2021-01" db="EMBL/GenBank/DDBJ databases">
        <authorList>
            <consortium name="Genoscope - CEA"/>
            <person name="William W."/>
        </authorList>
    </citation>
    <scope>NUCLEOTIDE SEQUENCE</scope>
</reference>
<accession>A0A8S1MVG9</accession>
<dbReference type="GO" id="GO:0046961">
    <property type="term" value="F:proton-transporting ATPase activity, rotational mechanism"/>
    <property type="evidence" value="ECO:0007669"/>
    <property type="project" value="InterPro"/>
</dbReference>
<evidence type="ECO:0000313" key="10">
    <source>
        <dbReference type="Proteomes" id="UP000692954"/>
    </source>
</evidence>
<comment type="function">
    <text evidence="8">Essential component of the vacuolar proton pump (V-ATPase), a multimeric enzyme that catalyzes the translocation of protons across the membranes. Required for assembly and activity of the V-ATPase.</text>
</comment>
<evidence type="ECO:0000256" key="8">
    <source>
        <dbReference type="RuleBase" id="RU361189"/>
    </source>
</evidence>
<dbReference type="GO" id="GO:0016471">
    <property type="term" value="C:vacuolar proton-transporting V-type ATPase complex"/>
    <property type="evidence" value="ECO:0007669"/>
    <property type="project" value="TreeGrafter"/>
</dbReference>
<dbReference type="GO" id="GO:0051117">
    <property type="term" value="F:ATPase binding"/>
    <property type="evidence" value="ECO:0007669"/>
    <property type="project" value="TreeGrafter"/>
</dbReference>
<keyword evidence="6 8" id="KW-0406">Ion transport</keyword>
<dbReference type="Pfam" id="PF01496">
    <property type="entry name" value="V_ATPase_I"/>
    <property type="match status" value="1"/>
</dbReference>
<keyword evidence="7" id="KW-0472">Membrane</keyword>
<keyword evidence="10" id="KW-1185">Reference proteome</keyword>
<evidence type="ECO:0000256" key="2">
    <source>
        <dbReference type="ARBA" id="ARBA00009904"/>
    </source>
</evidence>
<dbReference type="OrthoDB" id="347481at2759"/>
<keyword evidence="5" id="KW-1133">Transmembrane helix</keyword>
<evidence type="ECO:0000256" key="5">
    <source>
        <dbReference type="ARBA" id="ARBA00022989"/>
    </source>
</evidence>
<evidence type="ECO:0000256" key="7">
    <source>
        <dbReference type="ARBA" id="ARBA00023136"/>
    </source>
</evidence>
<proteinExistence type="inferred from homology"/>
<dbReference type="PANTHER" id="PTHR11629">
    <property type="entry name" value="VACUOLAR PROTON ATPASES"/>
    <property type="match status" value="1"/>
</dbReference>
<dbReference type="EMBL" id="CAJJDN010000046">
    <property type="protein sequence ID" value="CAD8084190.1"/>
    <property type="molecule type" value="Genomic_DNA"/>
</dbReference>
<dbReference type="Proteomes" id="UP000692954">
    <property type="component" value="Unassembled WGS sequence"/>
</dbReference>
<comment type="similarity">
    <text evidence="2 8">Belongs to the V-ATPase 116 kDa subunit family.</text>
</comment>
<protein>
    <recommendedName>
        <fullName evidence="8">V-type proton ATPase subunit a</fullName>
    </recommendedName>
</protein>
<evidence type="ECO:0000313" key="9">
    <source>
        <dbReference type="EMBL" id="CAD8084190.1"/>
    </source>
</evidence>
<evidence type="ECO:0000256" key="1">
    <source>
        <dbReference type="ARBA" id="ARBA00004141"/>
    </source>
</evidence>
<comment type="caution">
    <text evidence="9">The sequence shown here is derived from an EMBL/GenBank/DDBJ whole genome shotgun (WGS) entry which is preliminary data.</text>
</comment>
<dbReference type="GO" id="GO:0007035">
    <property type="term" value="P:vacuolar acidification"/>
    <property type="evidence" value="ECO:0007669"/>
    <property type="project" value="TreeGrafter"/>
</dbReference>
<keyword evidence="8" id="KW-0375">Hydrogen ion transport</keyword>
<dbReference type="InterPro" id="IPR002490">
    <property type="entry name" value="V-ATPase_116kDa_su"/>
</dbReference>
<keyword evidence="4" id="KW-0812">Transmembrane</keyword>